<sequence>MMVDNKDLDAEIHPLKSEDGRPAESGRSPSEKEEPGRSSPARRHSRLSRCRAVAFFLSLFLCLLVAFIVSFIIPCPERPESQREWRIDYNRAVFEAPHEAVPRGHELGGTTQGQYLCVGDTLWSRADSLGANTSTLSDMLWAPDVDSDGLSDLLVLTREEEEASVHFYSGSSGSPVGGRGRLGADCEGSALLHITGTGAHYLLFPCAGSLCCRSVKSLLEEVTGAASLLQTDVLWERAINASTYRVSLASPGAILYQLAIPGLGAASDLLLVGSEACVLLNGQDLTPRWTLADVQVSRKPVLGHYKPDTVAVMIENGTSTDRQILLLDLSTGAILWHQPVPGLLRSPPSASLLTADHRSAFFFWGFPEGESTNQTETRDTPHSLYMVHPTLPSVRLELTNISGNIVAFTAVLLEPSRHAAYVLLTGPESPAAPGLVSLAKHKVRDSIASSRVMRLGHDQAKSDQAIRDRFSRLRYRSKA</sequence>
<reference evidence="2" key="1">
    <citation type="submission" date="2025-08" db="UniProtKB">
        <authorList>
            <consortium name="RefSeq"/>
        </authorList>
    </citation>
    <scope>IDENTIFICATION</scope>
</reference>
<accession>A0AC55CP52</accession>
<proteinExistence type="predicted"/>
<dbReference type="Proteomes" id="UP000694863">
    <property type="component" value="Unplaced"/>
</dbReference>
<name>A0AC55CP52_ECHTE</name>
<dbReference type="RefSeq" id="XP_045141950.1">
    <property type="nucleotide sequence ID" value="XM_045286015.1"/>
</dbReference>
<gene>
    <name evidence="2" type="primary">FAM234A</name>
</gene>
<evidence type="ECO:0000313" key="2">
    <source>
        <dbReference type="RefSeq" id="XP_045141950.1"/>
    </source>
</evidence>
<organism evidence="1 2">
    <name type="scientific">Echinops telfairi</name>
    <name type="common">Lesser hedgehog tenrec</name>
    <dbReference type="NCBI Taxonomy" id="9371"/>
    <lineage>
        <taxon>Eukaryota</taxon>
        <taxon>Metazoa</taxon>
        <taxon>Chordata</taxon>
        <taxon>Craniata</taxon>
        <taxon>Vertebrata</taxon>
        <taxon>Euteleostomi</taxon>
        <taxon>Mammalia</taxon>
        <taxon>Eutheria</taxon>
        <taxon>Afrotheria</taxon>
        <taxon>Tenrecidae</taxon>
        <taxon>Tenrecinae</taxon>
        <taxon>Echinops</taxon>
    </lineage>
</organism>
<protein>
    <submittedName>
        <fullName evidence="2">Protein FAM234A</fullName>
    </submittedName>
</protein>
<evidence type="ECO:0000313" key="1">
    <source>
        <dbReference type="Proteomes" id="UP000694863"/>
    </source>
</evidence>
<keyword evidence="1" id="KW-1185">Reference proteome</keyword>